<dbReference type="PANTHER" id="PTHR43527:SF2">
    <property type="entry name" value="4-DIPHOSPHOCYTIDYL-2-C-METHYL-D-ERYTHRITOL KINASE, CHLOROPLASTIC"/>
    <property type="match status" value="1"/>
</dbReference>
<feature type="domain" description="GHMP kinase N-terminal" evidence="10">
    <location>
        <begin position="67"/>
        <end position="145"/>
    </location>
</feature>
<dbReference type="UniPathway" id="UPA00056">
    <property type="reaction ID" value="UER00094"/>
</dbReference>
<sequence>MSKTVRACAKINLGLRVLGRRPDGYHEIETFFQSVDLHDTLTLEFIERPEIQLEVVSPWALPPGRENLVYRAAELVLAHAGLRAGVRILLEKRIPVGAGLGGGSSDAAATLVGLRELFQLRLSDTELHRLALNVGSDVPYFLMGGLCRGRGRGEILEKIPSLLCGHSLVLVKPSCSLSTEAVYREYDKLLEHGWQPPAVQLWRGIDCANDLEEAAMRLCPQLRELRCILRDLKPDLWGMSGSGPTYYAMWPEPAHTEIAASALAQQGYTVFFARPTSTGYELVDDCRVD</sequence>
<comment type="similarity">
    <text evidence="1 9">Belongs to the GHMP kinase family. IspE subfamily.</text>
</comment>
<dbReference type="InterPro" id="IPR014721">
    <property type="entry name" value="Ribsml_uS5_D2-typ_fold_subgr"/>
</dbReference>
<dbReference type="HAMAP" id="MF_00061">
    <property type="entry name" value="IspE"/>
    <property type="match status" value="1"/>
</dbReference>
<evidence type="ECO:0000256" key="5">
    <source>
        <dbReference type="ARBA" id="ARBA00022741"/>
    </source>
</evidence>
<reference evidence="12" key="1">
    <citation type="journal article" date="2005" name="Environ. Microbiol.">
        <title>Genetic and functional properties of uncultivated thermophilic crenarchaeotes from a subsurface gold mine as revealed by analysis of genome fragments.</title>
        <authorList>
            <person name="Nunoura T."/>
            <person name="Hirayama H."/>
            <person name="Takami H."/>
            <person name="Oida H."/>
            <person name="Nishi S."/>
            <person name="Shimamura S."/>
            <person name="Suzuki Y."/>
            <person name="Inagaki F."/>
            <person name="Takai K."/>
            <person name="Nealson K.H."/>
            <person name="Horikoshi K."/>
        </authorList>
    </citation>
    <scope>NUCLEOTIDE SEQUENCE</scope>
</reference>
<dbReference type="InterPro" id="IPR013750">
    <property type="entry name" value="GHMP_kinase_C_dom"/>
</dbReference>
<dbReference type="AlphaFoldDB" id="H5SP43"/>
<dbReference type="NCBIfam" id="NF011202">
    <property type="entry name" value="PRK14608.1"/>
    <property type="match status" value="1"/>
</dbReference>
<dbReference type="EC" id="2.7.1.148" evidence="2 9"/>
<evidence type="ECO:0000259" key="10">
    <source>
        <dbReference type="Pfam" id="PF00288"/>
    </source>
</evidence>
<comment type="function">
    <text evidence="9">Catalyzes the phosphorylation of the position 2 hydroxy group of 4-diphosphocytidyl-2C-methyl-D-erythritol.</text>
</comment>
<dbReference type="GO" id="GO:0050515">
    <property type="term" value="F:4-(cytidine 5'-diphospho)-2-C-methyl-D-erythritol kinase activity"/>
    <property type="evidence" value="ECO:0007669"/>
    <property type="project" value="UniProtKB-UniRule"/>
</dbReference>
<feature type="active site" evidence="9">
    <location>
        <position position="137"/>
    </location>
</feature>
<dbReference type="SUPFAM" id="SSF54211">
    <property type="entry name" value="Ribosomal protein S5 domain 2-like"/>
    <property type="match status" value="1"/>
</dbReference>
<dbReference type="NCBIfam" id="TIGR00154">
    <property type="entry name" value="ispE"/>
    <property type="match status" value="1"/>
</dbReference>
<accession>H5SP43</accession>
<dbReference type="GO" id="GO:0005524">
    <property type="term" value="F:ATP binding"/>
    <property type="evidence" value="ECO:0007669"/>
    <property type="project" value="UniProtKB-UniRule"/>
</dbReference>
<dbReference type="Pfam" id="PF00288">
    <property type="entry name" value="GHMP_kinases_N"/>
    <property type="match status" value="1"/>
</dbReference>
<dbReference type="InterPro" id="IPR036554">
    <property type="entry name" value="GHMP_kinase_C_sf"/>
</dbReference>
<feature type="binding site" evidence="9">
    <location>
        <begin position="95"/>
        <end position="105"/>
    </location>
    <ligand>
        <name>ATP</name>
        <dbReference type="ChEBI" id="CHEBI:30616"/>
    </ligand>
</feature>
<dbReference type="GO" id="GO:0019288">
    <property type="term" value="P:isopentenyl diphosphate biosynthetic process, methylerythritol 4-phosphate pathway"/>
    <property type="evidence" value="ECO:0007669"/>
    <property type="project" value="UniProtKB-UniRule"/>
</dbReference>
<dbReference type="InterPro" id="IPR006204">
    <property type="entry name" value="GHMP_kinase_N_dom"/>
</dbReference>
<organism evidence="12">
    <name type="scientific">uncultured Acetothermia bacterium</name>
    <dbReference type="NCBI Taxonomy" id="236499"/>
    <lineage>
        <taxon>Bacteria</taxon>
        <taxon>Candidatus Bipolaricaulota</taxon>
        <taxon>environmental samples</taxon>
    </lineage>
</organism>
<keyword evidence="4 9" id="KW-0808">Transferase</keyword>
<dbReference type="Gene3D" id="3.30.70.890">
    <property type="entry name" value="GHMP kinase, C-terminal domain"/>
    <property type="match status" value="1"/>
</dbReference>
<evidence type="ECO:0000256" key="9">
    <source>
        <dbReference type="HAMAP-Rule" id="MF_00061"/>
    </source>
</evidence>
<dbReference type="PANTHER" id="PTHR43527">
    <property type="entry name" value="4-DIPHOSPHOCYTIDYL-2-C-METHYL-D-ERYTHRITOL KINASE, CHLOROPLASTIC"/>
    <property type="match status" value="1"/>
</dbReference>
<evidence type="ECO:0000256" key="3">
    <source>
        <dbReference type="ARBA" id="ARBA00017473"/>
    </source>
</evidence>
<evidence type="ECO:0000313" key="12">
    <source>
        <dbReference type="EMBL" id="BAL57929.1"/>
    </source>
</evidence>
<dbReference type="GO" id="GO:0016114">
    <property type="term" value="P:terpenoid biosynthetic process"/>
    <property type="evidence" value="ECO:0007669"/>
    <property type="project" value="UniProtKB-UniRule"/>
</dbReference>
<dbReference type="SUPFAM" id="SSF55060">
    <property type="entry name" value="GHMP Kinase, C-terminal domain"/>
    <property type="match status" value="1"/>
</dbReference>
<evidence type="ECO:0000256" key="8">
    <source>
        <dbReference type="ARBA" id="ARBA00032554"/>
    </source>
</evidence>
<evidence type="ECO:0000256" key="2">
    <source>
        <dbReference type="ARBA" id="ARBA00012052"/>
    </source>
</evidence>
<dbReference type="InterPro" id="IPR004424">
    <property type="entry name" value="IspE"/>
</dbReference>
<keyword evidence="9" id="KW-0414">Isoprene biosynthesis</keyword>
<comment type="catalytic activity">
    <reaction evidence="9">
        <text>4-CDP-2-C-methyl-D-erythritol + ATP = 4-CDP-2-C-methyl-D-erythritol 2-phosphate + ADP + H(+)</text>
        <dbReference type="Rhea" id="RHEA:18437"/>
        <dbReference type="ChEBI" id="CHEBI:15378"/>
        <dbReference type="ChEBI" id="CHEBI:30616"/>
        <dbReference type="ChEBI" id="CHEBI:57823"/>
        <dbReference type="ChEBI" id="CHEBI:57919"/>
        <dbReference type="ChEBI" id="CHEBI:456216"/>
        <dbReference type="EC" id="2.7.1.148"/>
    </reaction>
</comment>
<evidence type="ECO:0000256" key="6">
    <source>
        <dbReference type="ARBA" id="ARBA00022777"/>
    </source>
</evidence>
<feature type="active site" evidence="9">
    <location>
        <position position="10"/>
    </location>
</feature>
<comment type="pathway">
    <text evidence="9">Isoprenoid biosynthesis; isopentenyl diphosphate biosynthesis via DXP pathway; isopentenyl diphosphate from 1-deoxy-D-xylulose 5-phosphate: step 3/6.</text>
</comment>
<name>H5SP43_9BACT</name>
<keyword evidence="7 9" id="KW-0067">ATP-binding</keyword>
<dbReference type="InterPro" id="IPR020568">
    <property type="entry name" value="Ribosomal_Su5_D2-typ_SF"/>
</dbReference>
<evidence type="ECO:0000259" key="11">
    <source>
        <dbReference type="Pfam" id="PF08544"/>
    </source>
</evidence>
<dbReference type="EMBL" id="AP011789">
    <property type="protein sequence ID" value="BAL57929.1"/>
    <property type="molecule type" value="Genomic_DNA"/>
</dbReference>
<keyword evidence="5 9" id="KW-0547">Nucleotide-binding</keyword>
<keyword evidence="6 9" id="KW-0418">Kinase</keyword>
<protein>
    <recommendedName>
        <fullName evidence="3 9">4-diphosphocytidyl-2-C-methyl-D-erythritol kinase</fullName>
        <shortName evidence="9">CMK</shortName>
        <ecNumber evidence="2 9">2.7.1.148</ecNumber>
    </recommendedName>
    <alternativeName>
        <fullName evidence="8 9">4-(cytidine-5'-diphospho)-2-C-methyl-D-erythritol kinase</fullName>
    </alternativeName>
</protein>
<evidence type="ECO:0000256" key="4">
    <source>
        <dbReference type="ARBA" id="ARBA00022679"/>
    </source>
</evidence>
<gene>
    <name evidence="9" type="primary">ispE</name>
    <name evidence="12" type="ORF">HGMM_F53C10C03</name>
</gene>
<dbReference type="Gene3D" id="3.30.230.10">
    <property type="match status" value="1"/>
</dbReference>
<reference evidence="12" key="2">
    <citation type="journal article" date="2012" name="PLoS ONE">
        <title>A Deeply Branching Thermophilic Bacterium with an Ancient Acetyl-CoA Pathway Dominates a Subsurface Ecosystem.</title>
        <authorList>
            <person name="Takami H."/>
            <person name="Noguchi H."/>
            <person name="Takaki Y."/>
            <person name="Uchiyama I."/>
            <person name="Toyoda A."/>
            <person name="Nishi S."/>
            <person name="Chee G.-J."/>
            <person name="Arai W."/>
            <person name="Nunoura T."/>
            <person name="Itoh T."/>
            <person name="Hattori M."/>
            <person name="Takai K."/>
        </authorList>
    </citation>
    <scope>NUCLEOTIDE SEQUENCE</scope>
</reference>
<evidence type="ECO:0000256" key="1">
    <source>
        <dbReference type="ARBA" id="ARBA00009684"/>
    </source>
</evidence>
<dbReference type="Pfam" id="PF08544">
    <property type="entry name" value="GHMP_kinases_C"/>
    <property type="match status" value="1"/>
</dbReference>
<evidence type="ECO:0000256" key="7">
    <source>
        <dbReference type="ARBA" id="ARBA00022840"/>
    </source>
</evidence>
<dbReference type="PIRSF" id="PIRSF010376">
    <property type="entry name" value="IspE"/>
    <property type="match status" value="1"/>
</dbReference>
<feature type="domain" description="GHMP kinase C-terminal" evidence="11">
    <location>
        <begin position="207"/>
        <end position="268"/>
    </location>
</feature>
<proteinExistence type="inferred from homology"/>